<dbReference type="FunFam" id="3.40.50.300:FF:000854">
    <property type="entry name" value="Multidrug ABC transporter ATP-binding protein"/>
    <property type="match status" value="1"/>
</dbReference>
<accession>A0A132P7X9</accession>
<dbReference type="SMART" id="SM00382">
    <property type="entry name" value="AAA"/>
    <property type="match status" value="1"/>
</dbReference>
<dbReference type="SUPFAM" id="SSF52540">
    <property type="entry name" value="P-loop containing nucleoside triphosphate hydrolases"/>
    <property type="match status" value="1"/>
</dbReference>
<dbReference type="InterPro" id="IPR039421">
    <property type="entry name" value="Type_1_exporter"/>
</dbReference>
<keyword evidence="3" id="KW-1003">Cell membrane</keyword>
<keyword evidence="5" id="KW-0547">Nucleotide-binding</keyword>
<dbReference type="GO" id="GO:0005886">
    <property type="term" value="C:plasma membrane"/>
    <property type="evidence" value="ECO:0007669"/>
    <property type="project" value="UniProtKB-SubCell"/>
</dbReference>
<feature type="domain" description="ABC transporter" evidence="10">
    <location>
        <begin position="335"/>
        <end position="570"/>
    </location>
</feature>
<comment type="subcellular location">
    <subcellularLocation>
        <location evidence="1">Cell membrane</location>
        <topology evidence="1">Multi-pass membrane protein</topology>
    </subcellularLocation>
</comment>
<keyword evidence="4 9" id="KW-0812">Transmembrane</keyword>
<dbReference type="PANTHER" id="PTHR43394">
    <property type="entry name" value="ATP-DEPENDENT PERMEASE MDL1, MITOCHONDRIAL"/>
    <property type="match status" value="1"/>
</dbReference>
<evidence type="ECO:0000259" key="10">
    <source>
        <dbReference type="PROSITE" id="PS50893"/>
    </source>
</evidence>
<evidence type="ECO:0000313" key="12">
    <source>
        <dbReference type="EMBL" id="KWX18072.1"/>
    </source>
</evidence>
<evidence type="ECO:0000256" key="9">
    <source>
        <dbReference type="SAM" id="Phobius"/>
    </source>
</evidence>
<feature type="transmembrane region" description="Helical" evidence="9">
    <location>
        <begin position="235"/>
        <end position="258"/>
    </location>
</feature>
<dbReference type="InterPro" id="IPR017871">
    <property type="entry name" value="ABC_transporter-like_CS"/>
</dbReference>
<dbReference type="PROSITE" id="PS00211">
    <property type="entry name" value="ABC_TRANSPORTER_1"/>
    <property type="match status" value="1"/>
</dbReference>
<dbReference type="PROSITE" id="PS50929">
    <property type="entry name" value="ABC_TM1F"/>
    <property type="match status" value="1"/>
</dbReference>
<dbReference type="GO" id="GO:0005524">
    <property type="term" value="F:ATP binding"/>
    <property type="evidence" value="ECO:0007669"/>
    <property type="project" value="UniProtKB-KW"/>
</dbReference>
<feature type="transmembrane region" description="Helical" evidence="9">
    <location>
        <begin position="154"/>
        <end position="174"/>
    </location>
</feature>
<dbReference type="InterPro" id="IPR011527">
    <property type="entry name" value="ABC1_TM_dom"/>
</dbReference>
<dbReference type="Pfam" id="PF00005">
    <property type="entry name" value="ABC_tran"/>
    <property type="match status" value="1"/>
</dbReference>
<sequence length="573" mass="63522">MSILKTFLQKNKGLALLTFVMICLQIAGTLGVPKLVAKLIDTGIASGEASVIKKIGVEMLLVAFLGTIAAVASSYFSALASARFGFQTREKYFRKFQQLSMKDISRFSSGSLLTRMTNDVDNVQQMIVLFCQMILPAPVICVFTILMMFRYSLLLTWVTLISVVFYVWIVYRLMKRGAPLSLSIQPKMDRITITLREFFTGINMIRAFDNQSYEEKRTNKSFADYANQMIKVNRIFAWVTPIAFLLMGIVYASILWFGGNLVAEGALQIGVVTAVVEYSMLTLAYLMIAAMVLVIIPKSFASLRRIEEILQAEIEIEEETIKTVAKPTFDQTNAAAFEHVTFKYTETSDPVLEDIDFTIPKGKTTAIVGGTRSGKSSLAKLLLRLSDPTIGKVTLGGIPLTQMTQEQIRSHISYVPQKAFLFSGTILSNLQMGNEYASTEELSKAIKIAQLEELVDTLPDGLDSFVAQGGSNYSGGQKQRICIARALIKPAEIYVFDDSFSALDYKTDAALRAALHKHMSEKTLVIVAQRLSTIQQADNIIVLDEGKIVGQGTHEELLSNCQTYQEFAKSQGI</sequence>
<organism evidence="12 13">
    <name type="scientific">Enterococcus faecium</name>
    <name type="common">Streptococcus faecium</name>
    <dbReference type="NCBI Taxonomy" id="1352"/>
    <lineage>
        <taxon>Bacteria</taxon>
        <taxon>Bacillati</taxon>
        <taxon>Bacillota</taxon>
        <taxon>Bacilli</taxon>
        <taxon>Lactobacillales</taxon>
        <taxon>Enterococcaceae</taxon>
        <taxon>Enterococcus</taxon>
    </lineage>
</organism>
<dbReference type="Pfam" id="PF00664">
    <property type="entry name" value="ABC_membrane"/>
    <property type="match status" value="1"/>
</dbReference>
<feature type="transmembrane region" description="Helical" evidence="9">
    <location>
        <begin position="126"/>
        <end position="148"/>
    </location>
</feature>
<keyword evidence="6 12" id="KW-0067">ATP-binding</keyword>
<dbReference type="Gene3D" id="3.40.50.300">
    <property type="entry name" value="P-loop containing nucleotide triphosphate hydrolases"/>
    <property type="match status" value="1"/>
</dbReference>
<dbReference type="PROSITE" id="PS50893">
    <property type="entry name" value="ABC_TRANSPORTER_2"/>
    <property type="match status" value="1"/>
</dbReference>
<dbReference type="GO" id="GO:0015421">
    <property type="term" value="F:ABC-type oligopeptide transporter activity"/>
    <property type="evidence" value="ECO:0007669"/>
    <property type="project" value="TreeGrafter"/>
</dbReference>
<gene>
    <name evidence="12" type="ORF">AWT83_06155</name>
</gene>
<reference evidence="12 13" key="1">
    <citation type="submission" date="2016-01" db="EMBL/GenBank/DDBJ databases">
        <title>Molecular Mechanisms for transfer of large genomic segments between Enterococcus faecium strains.</title>
        <authorList>
            <person name="Garcia-Solache M.A."/>
            <person name="Lebreton F."/>
            <person name="Mclaughlin R.E."/>
            <person name="Whiteaker J.D."/>
            <person name="Gilmore M.S."/>
            <person name="Rice L.B."/>
        </authorList>
    </citation>
    <scope>NUCLEOTIDE SEQUENCE [LARGE SCALE GENOMIC DNA]</scope>
    <source>
        <strain evidence="12 13">D344RRF x C68</strain>
    </source>
</reference>
<feature type="transmembrane region" description="Helical" evidence="9">
    <location>
        <begin position="55"/>
        <end position="86"/>
    </location>
</feature>
<dbReference type="InterPro" id="IPR027417">
    <property type="entry name" value="P-loop_NTPase"/>
</dbReference>
<dbReference type="AlphaFoldDB" id="A0A132P7X9"/>
<dbReference type="RefSeq" id="WP_002299801.1">
    <property type="nucleotide sequence ID" value="NZ_CP072894.1"/>
</dbReference>
<evidence type="ECO:0000256" key="3">
    <source>
        <dbReference type="ARBA" id="ARBA00022475"/>
    </source>
</evidence>
<proteinExistence type="predicted"/>
<dbReference type="Gene3D" id="1.20.1560.10">
    <property type="entry name" value="ABC transporter type 1, transmembrane domain"/>
    <property type="match status" value="1"/>
</dbReference>
<comment type="caution">
    <text evidence="12">The sequence shown here is derived from an EMBL/GenBank/DDBJ whole genome shotgun (WGS) entry which is preliminary data.</text>
</comment>
<feature type="transmembrane region" description="Helical" evidence="9">
    <location>
        <begin position="278"/>
        <end position="296"/>
    </location>
</feature>
<name>A0A132P7X9_ENTFC</name>
<dbReference type="GO" id="GO:0016887">
    <property type="term" value="F:ATP hydrolysis activity"/>
    <property type="evidence" value="ECO:0007669"/>
    <property type="project" value="InterPro"/>
</dbReference>
<evidence type="ECO:0000256" key="2">
    <source>
        <dbReference type="ARBA" id="ARBA00022448"/>
    </source>
</evidence>
<keyword evidence="8 9" id="KW-0472">Membrane</keyword>
<evidence type="ECO:0000256" key="1">
    <source>
        <dbReference type="ARBA" id="ARBA00004651"/>
    </source>
</evidence>
<dbReference type="InterPro" id="IPR003593">
    <property type="entry name" value="AAA+_ATPase"/>
</dbReference>
<dbReference type="PANTHER" id="PTHR43394:SF1">
    <property type="entry name" value="ATP-BINDING CASSETTE SUB-FAMILY B MEMBER 10, MITOCHONDRIAL"/>
    <property type="match status" value="1"/>
</dbReference>
<dbReference type="InterPro" id="IPR036640">
    <property type="entry name" value="ABC1_TM_sf"/>
</dbReference>
<keyword evidence="2" id="KW-0813">Transport</keyword>
<feature type="domain" description="ABC transmembrane type-1" evidence="11">
    <location>
        <begin position="16"/>
        <end position="298"/>
    </location>
</feature>
<dbReference type="InterPro" id="IPR003439">
    <property type="entry name" value="ABC_transporter-like_ATP-bd"/>
</dbReference>
<evidence type="ECO:0000256" key="6">
    <source>
        <dbReference type="ARBA" id="ARBA00022840"/>
    </source>
</evidence>
<dbReference type="SUPFAM" id="SSF90123">
    <property type="entry name" value="ABC transporter transmembrane region"/>
    <property type="match status" value="1"/>
</dbReference>
<protein>
    <submittedName>
        <fullName evidence="12">Multidrug ABC transporter ATP-binding protein</fullName>
    </submittedName>
</protein>
<evidence type="ECO:0000313" key="13">
    <source>
        <dbReference type="Proteomes" id="UP000070452"/>
    </source>
</evidence>
<keyword evidence="7 9" id="KW-1133">Transmembrane helix</keyword>
<dbReference type="CDD" id="cd18548">
    <property type="entry name" value="ABC_6TM_Tm287_like"/>
    <property type="match status" value="1"/>
</dbReference>
<dbReference type="Proteomes" id="UP000070452">
    <property type="component" value="Unassembled WGS sequence"/>
</dbReference>
<evidence type="ECO:0000259" key="11">
    <source>
        <dbReference type="PROSITE" id="PS50929"/>
    </source>
</evidence>
<evidence type="ECO:0000256" key="7">
    <source>
        <dbReference type="ARBA" id="ARBA00022989"/>
    </source>
</evidence>
<evidence type="ECO:0000256" key="8">
    <source>
        <dbReference type="ARBA" id="ARBA00023136"/>
    </source>
</evidence>
<dbReference type="EMBL" id="LRHK01000001">
    <property type="protein sequence ID" value="KWX18072.1"/>
    <property type="molecule type" value="Genomic_DNA"/>
</dbReference>
<evidence type="ECO:0000256" key="5">
    <source>
        <dbReference type="ARBA" id="ARBA00022741"/>
    </source>
</evidence>
<evidence type="ECO:0000256" key="4">
    <source>
        <dbReference type="ARBA" id="ARBA00022692"/>
    </source>
</evidence>